<name>A0AC35TJ76_9BILA</name>
<evidence type="ECO:0000313" key="1">
    <source>
        <dbReference type="Proteomes" id="UP000095286"/>
    </source>
</evidence>
<organism evidence="1 2">
    <name type="scientific">Rhabditophanes sp. KR3021</name>
    <dbReference type="NCBI Taxonomy" id="114890"/>
    <lineage>
        <taxon>Eukaryota</taxon>
        <taxon>Metazoa</taxon>
        <taxon>Ecdysozoa</taxon>
        <taxon>Nematoda</taxon>
        <taxon>Chromadorea</taxon>
        <taxon>Rhabditida</taxon>
        <taxon>Tylenchina</taxon>
        <taxon>Panagrolaimomorpha</taxon>
        <taxon>Strongyloidoidea</taxon>
        <taxon>Alloionematidae</taxon>
        <taxon>Rhabditophanes</taxon>
    </lineage>
</organism>
<evidence type="ECO:0000313" key="2">
    <source>
        <dbReference type="WBParaSite" id="RSKR_0000116700.1"/>
    </source>
</evidence>
<protein>
    <submittedName>
        <fullName evidence="2">Pentatricopeptide repeat-containing protein</fullName>
    </submittedName>
</protein>
<reference evidence="2" key="1">
    <citation type="submission" date="2016-11" db="UniProtKB">
        <authorList>
            <consortium name="WormBaseParasite"/>
        </authorList>
    </citation>
    <scope>IDENTIFICATION</scope>
    <source>
        <strain evidence="2">KR3021</strain>
    </source>
</reference>
<dbReference type="Proteomes" id="UP000095286">
    <property type="component" value="Unplaced"/>
</dbReference>
<dbReference type="WBParaSite" id="RSKR_0000116700.1">
    <property type="protein sequence ID" value="RSKR_0000116700.1"/>
    <property type="gene ID" value="RSKR_0000116700"/>
</dbReference>
<proteinExistence type="predicted"/>
<sequence length="302" mass="34192">MSTHRVALTNVFRHGSRFIIPAGEQGQEEKDLQTHLLSLKPGQASSILSLCLNGNISPYKSLNDYSSRLYLNLNEDGQIFRRKPLNLFNSPATGEPLVIEGLGKLSIEHSTLKVDASTQCEEVVVEMIEEEDASVASNLHLAECTEEEKMVFFNFATSMFEGRGITEDKEKAISIWSVLSGSGHAPSQYHLAACMIRGLGLDKDTVQGFELMKKSADQEYADAVYYMTVHNIRSSDFDRQLCQKQVETLVQLDSSYQRKFEKFLQYKDFPAQARAIIEKVLKTEENHFNLSFQMLQSRFKIN</sequence>
<accession>A0AC35TJ76</accession>